<dbReference type="Proteomes" id="UP001152592">
    <property type="component" value="Unassembled WGS sequence"/>
</dbReference>
<keyword evidence="6 8" id="KW-0472">Membrane</keyword>
<evidence type="ECO:0000256" key="1">
    <source>
        <dbReference type="ARBA" id="ARBA00004651"/>
    </source>
</evidence>
<dbReference type="EMBL" id="CAJVPD010000022">
    <property type="protein sequence ID" value="CAG8242644.1"/>
    <property type="molecule type" value="Genomic_DNA"/>
</dbReference>
<feature type="transmembrane region" description="Helical" evidence="8">
    <location>
        <begin position="405"/>
        <end position="426"/>
    </location>
</feature>
<feature type="transmembrane region" description="Helical" evidence="8">
    <location>
        <begin position="292"/>
        <end position="319"/>
    </location>
</feature>
<dbReference type="Gene3D" id="1.20.1250.20">
    <property type="entry name" value="MFS general substrate transporter like domains"/>
    <property type="match status" value="1"/>
</dbReference>
<dbReference type="AlphaFoldDB" id="A0A9W4I9U5"/>
<feature type="transmembrane region" description="Helical" evidence="8">
    <location>
        <begin position="161"/>
        <end position="186"/>
    </location>
</feature>
<dbReference type="PROSITE" id="PS50850">
    <property type="entry name" value="MFS"/>
    <property type="match status" value="1"/>
</dbReference>
<evidence type="ECO:0000313" key="11">
    <source>
        <dbReference type="Proteomes" id="UP001152592"/>
    </source>
</evidence>
<dbReference type="OrthoDB" id="4062651at2759"/>
<feature type="transmembrane region" description="Helical" evidence="8">
    <location>
        <begin position="473"/>
        <end position="495"/>
    </location>
</feature>
<protein>
    <recommendedName>
        <fullName evidence="9">Major facilitator superfamily (MFS) profile domain-containing protein</fullName>
    </recommendedName>
</protein>
<feature type="transmembrane region" description="Helical" evidence="8">
    <location>
        <begin position="339"/>
        <end position="360"/>
    </location>
</feature>
<dbReference type="PANTHER" id="PTHR23502:SF186">
    <property type="entry name" value="MAJOR FACILITATOR SUPERFAMILY (MFS) PROFILE DOMAIN-CONTAINING PROTEIN"/>
    <property type="match status" value="1"/>
</dbReference>
<feature type="transmembrane region" description="Helical" evidence="8">
    <location>
        <begin position="193"/>
        <end position="217"/>
    </location>
</feature>
<feature type="transmembrane region" description="Helical" evidence="8">
    <location>
        <begin position="136"/>
        <end position="155"/>
    </location>
</feature>
<feature type="transmembrane region" description="Helical" evidence="8">
    <location>
        <begin position="229"/>
        <end position="254"/>
    </location>
</feature>
<name>A0A9W4I9U5_9EURO</name>
<comment type="subcellular location">
    <subcellularLocation>
        <location evidence="1">Cell membrane</location>
        <topology evidence="1">Multi-pass membrane protein</topology>
    </subcellularLocation>
</comment>
<feature type="transmembrane region" description="Helical" evidence="8">
    <location>
        <begin position="380"/>
        <end position="399"/>
    </location>
</feature>
<reference evidence="10" key="1">
    <citation type="submission" date="2021-07" db="EMBL/GenBank/DDBJ databases">
        <authorList>
            <person name="Branca A.L. A."/>
        </authorList>
    </citation>
    <scope>NUCLEOTIDE SEQUENCE</scope>
</reference>
<evidence type="ECO:0000313" key="10">
    <source>
        <dbReference type="EMBL" id="CAG8242644.1"/>
    </source>
</evidence>
<comment type="similarity">
    <text evidence="7">Belongs to the major facilitator superfamily. DHA1 family. Polyamines/proton antiporter (TC 2.A.1.2.16) subfamily.</text>
</comment>
<dbReference type="GO" id="GO:0005886">
    <property type="term" value="C:plasma membrane"/>
    <property type="evidence" value="ECO:0007669"/>
    <property type="project" value="UniProtKB-SubCell"/>
</dbReference>
<proteinExistence type="inferred from homology"/>
<dbReference type="SUPFAM" id="SSF103473">
    <property type="entry name" value="MFS general substrate transporter"/>
    <property type="match status" value="1"/>
</dbReference>
<dbReference type="InterPro" id="IPR011701">
    <property type="entry name" value="MFS"/>
</dbReference>
<dbReference type="GO" id="GO:0022857">
    <property type="term" value="F:transmembrane transporter activity"/>
    <property type="evidence" value="ECO:0007669"/>
    <property type="project" value="InterPro"/>
</dbReference>
<feature type="transmembrane region" description="Helical" evidence="8">
    <location>
        <begin position="438"/>
        <end position="461"/>
    </location>
</feature>
<accession>A0A9W4I9U5</accession>
<feature type="transmembrane region" description="Helical" evidence="8">
    <location>
        <begin position="68"/>
        <end position="93"/>
    </location>
</feature>
<keyword evidence="3" id="KW-1003">Cell membrane</keyword>
<evidence type="ECO:0000259" key="9">
    <source>
        <dbReference type="PROSITE" id="PS50850"/>
    </source>
</evidence>
<dbReference type="PANTHER" id="PTHR23502">
    <property type="entry name" value="MAJOR FACILITATOR SUPERFAMILY"/>
    <property type="match status" value="1"/>
</dbReference>
<evidence type="ECO:0000256" key="3">
    <source>
        <dbReference type="ARBA" id="ARBA00022475"/>
    </source>
</evidence>
<gene>
    <name evidence="10" type="ORF">PSALAMII_LOCUS532</name>
</gene>
<dbReference type="FunFam" id="1.20.1250.20:FF:000011">
    <property type="entry name" value="MFS multidrug transporter, putative"/>
    <property type="match status" value="1"/>
</dbReference>
<feature type="domain" description="Major facilitator superfamily (MFS) profile" evidence="9">
    <location>
        <begin position="70"/>
        <end position="501"/>
    </location>
</feature>
<feature type="transmembrane region" description="Helical" evidence="8">
    <location>
        <begin position="105"/>
        <end position="124"/>
    </location>
</feature>
<keyword evidence="4 8" id="KW-0812">Transmembrane</keyword>
<evidence type="ECO:0000256" key="4">
    <source>
        <dbReference type="ARBA" id="ARBA00022692"/>
    </source>
</evidence>
<evidence type="ECO:0000256" key="8">
    <source>
        <dbReference type="SAM" id="Phobius"/>
    </source>
</evidence>
<evidence type="ECO:0000256" key="2">
    <source>
        <dbReference type="ARBA" id="ARBA00022448"/>
    </source>
</evidence>
<dbReference type="InterPro" id="IPR020846">
    <property type="entry name" value="MFS_dom"/>
</dbReference>
<keyword evidence="5 8" id="KW-1133">Transmembrane helix</keyword>
<comment type="caution">
    <text evidence="10">The sequence shown here is derived from an EMBL/GenBank/DDBJ whole genome shotgun (WGS) entry which is preliminary data.</text>
</comment>
<dbReference type="Pfam" id="PF07690">
    <property type="entry name" value="MFS_1"/>
    <property type="match status" value="1"/>
</dbReference>
<evidence type="ECO:0000256" key="7">
    <source>
        <dbReference type="ARBA" id="ARBA00038459"/>
    </source>
</evidence>
<sequence>MASLSPTQKTPLPSKIPFWRMVFDQSVTTQRILGHSYPGSGTEQDPYVVSWIDEDPRNPMLFKDTSKWAITSLVSLATFVVALVSSAYSGAAVEIVEYFRINEELALVGISLYVIGFAVGPLVWAPLSEIYGRRLVFILSSMFLTAFTAGAAGARNIQTLIILRFFAGTFGSAPMAVSGAVIADLFPPIIRGLASGLFAAAPFLGPVLGPIFGGYIAKASGGWQWVQGFLAAFSGALCLAVVFFLPETYAPVLLQKRARALQKSTGHVYRSKMDEKRMKPSKALTAALSRPWVLLFCEPIVFLLSLYTAIIYGILYMLFAAYPIVFQNVRGWSESQGGLAFLGILVGILIAVAYICLAFLDYRKRALKVSPGRLPPEARLPPSFPACIALPIGLFWFAWTSQASIHWMSPVAAGVPFGFGMVMVFLPILNYLVDAYTIYAASVLAGNSMLRSVFGAVFPLFTTYMYRNLGVNWASSIAAFLSVACAPMPVLFWLYGAKIRKRCHYAAKSEAFMNQIFGGPVTQVKSK</sequence>
<dbReference type="CDD" id="cd17323">
    <property type="entry name" value="MFS_Tpo1_MDR_like"/>
    <property type="match status" value="1"/>
</dbReference>
<evidence type="ECO:0000256" key="6">
    <source>
        <dbReference type="ARBA" id="ARBA00023136"/>
    </source>
</evidence>
<organism evidence="10 11">
    <name type="scientific">Penicillium salamii</name>
    <dbReference type="NCBI Taxonomy" id="1612424"/>
    <lineage>
        <taxon>Eukaryota</taxon>
        <taxon>Fungi</taxon>
        <taxon>Dikarya</taxon>
        <taxon>Ascomycota</taxon>
        <taxon>Pezizomycotina</taxon>
        <taxon>Eurotiomycetes</taxon>
        <taxon>Eurotiomycetidae</taxon>
        <taxon>Eurotiales</taxon>
        <taxon>Aspergillaceae</taxon>
        <taxon>Penicillium</taxon>
    </lineage>
</organism>
<dbReference type="InterPro" id="IPR036259">
    <property type="entry name" value="MFS_trans_sf"/>
</dbReference>
<keyword evidence="2" id="KW-0813">Transport</keyword>
<evidence type="ECO:0000256" key="5">
    <source>
        <dbReference type="ARBA" id="ARBA00022989"/>
    </source>
</evidence>